<name>L9UD07_9GAMM</name>
<gene>
    <name evidence="9" type="ORF">HALTITAN_0651</name>
</gene>
<organism evidence="9 10">
    <name type="scientific">Vreelandella titanicae BH1</name>
    <dbReference type="NCBI Taxonomy" id="1204738"/>
    <lineage>
        <taxon>Bacteria</taxon>
        <taxon>Pseudomonadati</taxon>
        <taxon>Pseudomonadota</taxon>
        <taxon>Gammaproteobacteria</taxon>
        <taxon>Oceanospirillales</taxon>
        <taxon>Halomonadaceae</taxon>
        <taxon>Vreelandella</taxon>
    </lineage>
</organism>
<dbReference type="Proteomes" id="UP000011651">
    <property type="component" value="Unassembled WGS sequence"/>
</dbReference>
<dbReference type="PATRIC" id="fig|1204738.3.peg.963"/>
<dbReference type="Gene3D" id="3.40.366.10">
    <property type="entry name" value="Malonyl-Coenzyme A Acyl Carrier Protein, domain 2"/>
    <property type="match status" value="1"/>
</dbReference>
<evidence type="ECO:0000313" key="10">
    <source>
        <dbReference type="Proteomes" id="UP000011651"/>
    </source>
</evidence>
<evidence type="ECO:0000256" key="2">
    <source>
        <dbReference type="ARBA" id="ARBA00018953"/>
    </source>
</evidence>
<evidence type="ECO:0000256" key="4">
    <source>
        <dbReference type="ARBA" id="ARBA00023315"/>
    </source>
</evidence>
<comment type="similarity">
    <text evidence="6">Belongs to the fabD family.</text>
</comment>
<evidence type="ECO:0000256" key="5">
    <source>
        <dbReference type="ARBA" id="ARBA00048462"/>
    </source>
</evidence>
<reference evidence="9 10" key="1">
    <citation type="journal article" date="2013" name="Genome Announc.">
        <title>Draft Genome of the Marine Gammaproteobacterium Halomonas titanicae.</title>
        <authorList>
            <person name="Sanchez-Porro C."/>
            <person name="de la Haba R.R."/>
            <person name="Cruz-Hernandez N."/>
            <person name="Gonzalez J.M."/>
            <person name="Reyes-Guirao C."/>
            <person name="Navarro-Sampedro L."/>
            <person name="Carballo M."/>
            <person name="Ventosa A."/>
        </authorList>
    </citation>
    <scope>NUCLEOTIDE SEQUENCE [LARGE SCALE GENOMIC DNA]</scope>
    <source>
        <strain evidence="9 10">BH1</strain>
    </source>
</reference>
<dbReference type="PANTHER" id="PTHR42681:SF1">
    <property type="entry name" value="MALONYL-COA-ACYL CARRIER PROTEIN TRANSACYLASE, MITOCHONDRIAL"/>
    <property type="match status" value="1"/>
</dbReference>
<dbReference type="InterPro" id="IPR004410">
    <property type="entry name" value="Malonyl_CoA-ACP_transAc_FabD"/>
</dbReference>
<dbReference type="FunFam" id="3.30.70.250:FF:000001">
    <property type="entry name" value="Malonyl CoA-acyl carrier protein transacylase"/>
    <property type="match status" value="1"/>
</dbReference>
<dbReference type="NCBIfam" id="TIGR00128">
    <property type="entry name" value="fabD"/>
    <property type="match status" value="1"/>
</dbReference>
<feature type="domain" description="Malonyl-CoA:ACP transacylase (MAT)" evidence="8">
    <location>
        <begin position="33"/>
        <end position="339"/>
    </location>
</feature>
<dbReference type="GO" id="GO:0004314">
    <property type="term" value="F:[acyl-carrier-protein] S-malonyltransferase activity"/>
    <property type="evidence" value="ECO:0007669"/>
    <property type="project" value="UniProtKB-EC"/>
</dbReference>
<dbReference type="PANTHER" id="PTHR42681">
    <property type="entry name" value="MALONYL-COA-ACYL CARRIER PROTEIN TRANSACYLASE, MITOCHONDRIAL"/>
    <property type="match status" value="1"/>
</dbReference>
<dbReference type="InterPro" id="IPR014043">
    <property type="entry name" value="Acyl_transferase_dom"/>
</dbReference>
<evidence type="ECO:0000256" key="6">
    <source>
        <dbReference type="PIRNR" id="PIRNR000446"/>
    </source>
</evidence>
<dbReference type="GO" id="GO:0005829">
    <property type="term" value="C:cytosol"/>
    <property type="evidence" value="ECO:0007669"/>
    <property type="project" value="TreeGrafter"/>
</dbReference>
<dbReference type="InterPro" id="IPR016036">
    <property type="entry name" value="Malonyl_transacylase_ACP-bd"/>
</dbReference>
<dbReference type="SMART" id="SM00827">
    <property type="entry name" value="PKS_AT"/>
    <property type="match status" value="1"/>
</dbReference>
<proteinExistence type="inferred from homology"/>
<dbReference type="InterPro" id="IPR024925">
    <property type="entry name" value="Malonyl_CoA-ACP_transAc"/>
</dbReference>
<keyword evidence="3 6" id="KW-0808">Transferase</keyword>
<feature type="active site" evidence="7">
    <location>
        <position position="227"/>
    </location>
</feature>
<comment type="catalytic activity">
    <reaction evidence="5 6">
        <text>holo-[ACP] + malonyl-CoA = malonyl-[ACP] + CoA</text>
        <dbReference type="Rhea" id="RHEA:41792"/>
        <dbReference type="Rhea" id="RHEA-COMP:9623"/>
        <dbReference type="Rhea" id="RHEA-COMP:9685"/>
        <dbReference type="ChEBI" id="CHEBI:57287"/>
        <dbReference type="ChEBI" id="CHEBI:57384"/>
        <dbReference type="ChEBI" id="CHEBI:64479"/>
        <dbReference type="ChEBI" id="CHEBI:78449"/>
        <dbReference type="EC" id="2.3.1.39"/>
    </reaction>
</comment>
<evidence type="ECO:0000256" key="1">
    <source>
        <dbReference type="ARBA" id="ARBA00013258"/>
    </source>
</evidence>
<accession>L9UD07</accession>
<dbReference type="SUPFAM" id="SSF55048">
    <property type="entry name" value="Probable ACP-binding domain of malonyl-CoA ACP transacylase"/>
    <property type="match status" value="1"/>
</dbReference>
<dbReference type="InterPro" id="IPR050858">
    <property type="entry name" value="Mal-CoA-ACP_Trans/PKS_FabD"/>
</dbReference>
<dbReference type="InterPro" id="IPR016035">
    <property type="entry name" value="Acyl_Trfase/lysoPLipase"/>
</dbReference>
<dbReference type="Pfam" id="PF00698">
    <property type="entry name" value="Acyl_transf_1"/>
    <property type="match status" value="1"/>
</dbReference>
<dbReference type="AlphaFoldDB" id="L9UD07"/>
<dbReference type="EC" id="2.3.1.39" evidence="1 6"/>
<evidence type="ECO:0000256" key="3">
    <source>
        <dbReference type="ARBA" id="ARBA00022679"/>
    </source>
</evidence>
<dbReference type="Gene3D" id="3.30.70.250">
    <property type="entry name" value="Malonyl-CoA ACP transacylase, ACP-binding"/>
    <property type="match status" value="1"/>
</dbReference>
<evidence type="ECO:0000256" key="7">
    <source>
        <dbReference type="PIRSR" id="PIRSR000446-1"/>
    </source>
</evidence>
<protein>
    <recommendedName>
        <fullName evidence="2 6">Malonyl CoA-acyl carrier protein transacylase</fullName>
        <ecNumber evidence="1 6">2.3.1.39</ecNumber>
    </recommendedName>
</protein>
<evidence type="ECO:0000259" key="8">
    <source>
        <dbReference type="SMART" id="SM00827"/>
    </source>
</evidence>
<feature type="active site" evidence="7">
    <location>
        <position position="118"/>
    </location>
</feature>
<comment type="caution">
    <text evidence="9">The sequence shown here is derived from an EMBL/GenBank/DDBJ whole genome shotgun (WGS) entry which is preliminary data.</text>
</comment>
<evidence type="ECO:0000313" key="9">
    <source>
        <dbReference type="EMBL" id="ELY22103.1"/>
    </source>
</evidence>
<sequence>MASGCANNLAYRSYEQMPTRAKVNDMSQPLALIFPGQGSQQLGMLRELAERYSVVGTTFEEASDALGYDLWKVVQEGPEESLNATACTQPALLSASVAIWRVWQELEGPRPTVMAGHSLGEYSAMVCAGVMSFAEGVNLVRLRGEAMQAAVPAGEGGMAAILGLADDAVEAACEKAAQGDVVSAVNYNSPGQVVIAGSKVAVERAIVACQEAGARRAMALPVSVPSHCALMRPAAERLAEAIQTIELRAPRYSVIQNVDAQAHADTATLSTRLVEQLYQPVRWSACVESMADQGVEVFIECGPGKVLTGLNKRIVKGSKGLAVNDPDSLEAALELARETLADKA</sequence>
<dbReference type="SUPFAM" id="SSF52151">
    <property type="entry name" value="FabD/lysophospholipase-like"/>
    <property type="match status" value="1"/>
</dbReference>
<dbReference type="InterPro" id="IPR001227">
    <property type="entry name" value="Ac_transferase_dom_sf"/>
</dbReference>
<keyword evidence="4 6" id="KW-0012">Acyltransferase</keyword>
<dbReference type="PIRSF" id="PIRSF000446">
    <property type="entry name" value="Mct"/>
    <property type="match status" value="1"/>
</dbReference>
<dbReference type="EMBL" id="AOPO01000002">
    <property type="protein sequence ID" value="ELY22103.1"/>
    <property type="molecule type" value="Genomic_DNA"/>
</dbReference>
<dbReference type="GO" id="GO:0006633">
    <property type="term" value="P:fatty acid biosynthetic process"/>
    <property type="evidence" value="ECO:0007669"/>
    <property type="project" value="TreeGrafter"/>
</dbReference>